<feature type="disulfide bond" evidence="1">
    <location>
        <begin position="144"/>
        <end position="157"/>
    </location>
</feature>
<organism evidence="5 6">
    <name type="scientific">Fukomys damarensis</name>
    <name type="common">Damaraland mole rat</name>
    <name type="synonym">Cryptomys damarensis</name>
    <dbReference type="NCBI Taxonomy" id="885580"/>
    <lineage>
        <taxon>Eukaryota</taxon>
        <taxon>Metazoa</taxon>
        <taxon>Chordata</taxon>
        <taxon>Craniata</taxon>
        <taxon>Vertebrata</taxon>
        <taxon>Euteleostomi</taxon>
        <taxon>Mammalia</taxon>
        <taxon>Eutheria</taxon>
        <taxon>Euarchontoglires</taxon>
        <taxon>Glires</taxon>
        <taxon>Rodentia</taxon>
        <taxon>Hystricomorpha</taxon>
        <taxon>Bathyergidae</taxon>
        <taxon>Fukomys</taxon>
    </lineage>
</organism>
<dbReference type="PANTHER" id="PTHR47139:SF1">
    <property type="entry name" value="TUMOR NECROSIS FACTOR RECEPTOR SUPERFAMILY MEMBER 9"/>
    <property type="match status" value="1"/>
</dbReference>
<dbReference type="GO" id="GO:0038023">
    <property type="term" value="F:signaling receptor activity"/>
    <property type="evidence" value="ECO:0007669"/>
    <property type="project" value="TreeGrafter"/>
</dbReference>
<reference evidence="5 6" key="1">
    <citation type="submission" date="2013-11" db="EMBL/GenBank/DDBJ databases">
        <title>The Damaraland mole rat (Fukomys damarensis) genome and evolution of African mole rats.</title>
        <authorList>
            <person name="Gladyshev V.N."/>
            <person name="Fang X."/>
        </authorList>
    </citation>
    <scope>NUCLEOTIDE SEQUENCE [LARGE SCALE GENOMIC DNA]</scope>
    <source>
        <tissue evidence="5">Liver</tissue>
    </source>
</reference>
<proteinExistence type="predicted"/>
<gene>
    <name evidence="5" type="ORF">H920_00316</name>
</gene>
<accession>A0A091E4L7</accession>
<protein>
    <submittedName>
        <fullName evidence="5">Tumor necrosis factor receptor superfamily member 9</fullName>
    </submittedName>
</protein>
<evidence type="ECO:0000256" key="3">
    <source>
        <dbReference type="SAM" id="Phobius"/>
    </source>
</evidence>
<dbReference type="EMBL" id="KN120564">
    <property type="protein sequence ID" value="KFO38282.1"/>
    <property type="molecule type" value="Genomic_DNA"/>
</dbReference>
<keyword evidence="3" id="KW-1133">Transmembrane helix</keyword>
<dbReference type="SMART" id="SM00208">
    <property type="entry name" value="TNFR"/>
    <property type="match status" value="1"/>
</dbReference>
<evidence type="ECO:0000313" key="5">
    <source>
        <dbReference type="EMBL" id="KFO38282.1"/>
    </source>
</evidence>
<keyword evidence="5" id="KW-0675">Receptor</keyword>
<dbReference type="PANTHER" id="PTHR47139">
    <property type="entry name" value="TUMOR NECROSIS FACTOR RECEPTOR SUPERFAMILY MEMBER 9"/>
    <property type="match status" value="1"/>
</dbReference>
<dbReference type="AlphaFoldDB" id="A0A091E4L7"/>
<evidence type="ECO:0000256" key="1">
    <source>
        <dbReference type="PROSITE-ProRule" id="PRU00206"/>
    </source>
</evidence>
<feature type="compositionally biased region" description="Basic and acidic residues" evidence="2">
    <location>
        <begin position="324"/>
        <end position="356"/>
    </location>
</feature>
<name>A0A091E4L7_FUKDA</name>
<sequence length="367" mass="40217">MHDSLGSRAPDTGRLTRSDVCLLPAVATGRDRRYTGLAAPASVGGTGACPEDCQGKCVASRVRGIIAEHVLVFGSCGGRFRSHRAGESSVISPGSDVLVTSSVALWKQSAKTGTFCGKNKDQTCVLCPPNSYSSTLGQMVCSMCRRCEGVFRTRKPCSRTSNTECECAPGLRCLGPGCPRCYPDCAQGQELTEDGPSPWFFPMLLVLTSAMALLLLILCLCQHRVVRWSGKEFVYMFKRPIPTQIHEKPLCYLRPDSKPDVVPARAYSSIRPPPPALCRSLSGYLNILPILVQDYHEVYESQFGESHQNGNNSTRLWIASRGDREQLNDPLSPDRKLVPRPEIESPLREEQREGHRGLPGSHAASLR</sequence>
<dbReference type="CDD" id="cd13410">
    <property type="entry name" value="TNFRSF9"/>
    <property type="match status" value="1"/>
</dbReference>
<keyword evidence="3" id="KW-0472">Membrane</keyword>
<feature type="repeat" description="TNFR-Cys" evidence="1">
    <location>
        <begin position="126"/>
        <end position="165"/>
    </location>
</feature>
<keyword evidence="3" id="KW-0812">Transmembrane</keyword>
<dbReference type="InterPro" id="IPR034020">
    <property type="entry name" value="TNFRSF9_N"/>
</dbReference>
<evidence type="ECO:0000256" key="2">
    <source>
        <dbReference type="SAM" id="MobiDB-lite"/>
    </source>
</evidence>
<feature type="domain" description="TNFR-Cys" evidence="4">
    <location>
        <begin position="126"/>
        <end position="165"/>
    </location>
</feature>
<feature type="region of interest" description="Disordered" evidence="2">
    <location>
        <begin position="324"/>
        <end position="367"/>
    </location>
</feature>
<feature type="disulfide bond" evidence="1">
    <location>
        <begin position="147"/>
        <end position="165"/>
    </location>
</feature>
<feature type="transmembrane region" description="Helical" evidence="3">
    <location>
        <begin position="199"/>
        <end position="221"/>
    </location>
</feature>
<dbReference type="Proteomes" id="UP000028990">
    <property type="component" value="Unassembled WGS sequence"/>
</dbReference>
<dbReference type="STRING" id="885580.ENSFDAP00000004491"/>
<keyword evidence="1" id="KW-1015">Disulfide bond</keyword>
<evidence type="ECO:0000313" key="6">
    <source>
        <dbReference type="Proteomes" id="UP000028990"/>
    </source>
</evidence>
<dbReference type="InterPro" id="IPR001368">
    <property type="entry name" value="TNFR/NGFR_Cys_rich_reg"/>
</dbReference>
<comment type="caution">
    <text evidence="1">Lacks conserved residue(s) required for the propagation of feature annotation.</text>
</comment>
<dbReference type="Pfam" id="PF00020">
    <property type="entry name" value="TNFR_c6"/>
    <property type="match status" value="1"/>
</dbReference>
<dbReference type="GO" id="GO:0042127">
    <property type="term" value="P:regulation of cell population proliferation"/>
    <property type="evidence" value="ECO:0007669"/>
    <property type="project" value="TreeGrafter"/>
</dbReference>
<dbReference type="Gene3D" id="2.10.50.10">
    <property type="entry name" value="Tumor Necrosis Factor Receptor, subunit A, domain 2"/>
    <property type="match status" value="1"/>
</dbReference>
<dbReference type="SUPFAM" id="SSF57586">
    <property type="entry name" value="TNF receptor-like"/>
    <property type="match status" value="1"/>
</dbReference>
<dbReference type="PROSITE" id="PS50050">
    <property type="entry name" value="TNFR_NGFR_2"/>
    <property type="match status" value="1"/>
</dbReference>
<keyword evidence="6" id="KW-1185">Reference proteome</keyword>
<evidence type="ECO:0000259" key="4">
    <source>
        <dbReference type="PROSITE" id="PS50050"/>
    </source>
</evidence>